<evidence type="ECO:0000313" key="1">
    <source>
        <dbReference type="EMBL" id="MFF0546892.1"/>
    </source>
</evidence>
<comment type="caution">
    <text evidence="1">The sequence shown here is derived from an EMBL/GenBank/DDBJ whole genome shotgun (WGS) entry which is preliminary data.</text>
</comment>
<dbReference type="RefSeq" id="WP_387703077.1">
    <property type="nucleotide sequence ID" value="NZ_JBIAMX010000028.1"/>
</dbReference>
<keyword evidence="2" id="KW-1185">Reference proteome</keyword>
<evidence type="ECO:0008006" key="3">
    <source>
        <dbReference type="Google" id="ProtNLM"/>
    </source>
</evidence>
<reference evidence="1 2" key="1">
    <citation type="submission" date="2024-10" db="EMBL/GenBank/DDBJ databases">
        <title>The Natural Products Discovery Center: Release of the First 8490 Sequenced Strains for Exploring Actinobacteria Biosynthetic Diversity.</title>
        <authorList>
            <person name="Kalkreuter E."/>
            <person name="Kautsar S.A."/>
            <person name="Yang D."/>
            <person name="Bader C.D."/>
            <person name="Teijaro C.N."/>
            <person name="Fluegel L."/>
            <person name="Davis C.M."/>
            <person name="Simpson J.R."/>
            <person name="Lauterbach L."/>
            <person name="Steele A.D."/>
            <person name="Gui C."/>
            <person name="Meng S."/>
            <person name="Li G."/>
            <person name="Viehrig K."/>
            <person name="Ye F."/>
            <person name="Su P."/>
            <person name="Kiefer A.F."/>
            <person name="Nichols A."/>
            <person name="Cepeda A.J."/>
            <person name="Yan W."/>
            <person name="Fan B."/>
            <person name="Jiang Y."/>
            <person name="Adhikari A."/>
            <person name="Zheng C.-J."/>
            <person name="Schuster L."/>
            <person name="Cowan T.M."/>
            <person name="Smanski M.J."/>
            <person name="Chevrette M.G."/>
            <person name="De Carvalho L.P.S."/>
            <person name="Shen B."/>
        </authorList>
    </citation>
    <scope>NUCLEOTIDE SEQUENCE [LARGE SCALE GENOMIC DNA]</scope>
    <source>
        <strain evidence="1 2">NPDC004045</strain>
    </source>
</reference>
<dbReference type="SUPFAM" id="SSF56059">
    <property type="entry name" value="Glutathione synthetase ATP-binding domain-like"/>
    <property type="match status" value="1"/>
</dbReference>
<sequence>MEPKIEATVISWFNDPHADLVQGQLDIHENKWRWLRLGLDSSAYRFDGSLEDFSIEIEGELFTGEDLLDSPVLYMPFRVDRPPTVGGVRSEFSSREWESAFQSFLLAAERRSKHPWLMATNAIELQDRKLYLLATAAAVCNTLHVPRTHITSRLSKLPNDSVEYVLKALNMWQQISEHRYFNTTSADKSLLSTMVGSSLSSPVILQEKISHHRELRLYYSFGSVCGVELKSPDEGLEDFRLLSRYPGGTARMMEKRELEMVELEDDIHAISAALDISYFSADIAVATSGYWLFDINPIGSWEYLWGQFSIDVSPSIVNSYMEACFDY</sequence>
<dbReference type="Proteomes" id="UP001601444">
    <property type="component" value="Unassembled WGS sequence"/>
</dbReference>
<accession>A0ABW6PWS4</accession>
<organism evidence="1 2">
    <name type="scientific">Nocardia thailandica</name>
    <dbReference type="NCBI Taxonomy" id="257275"/>
    <lineage>
        <taxon>Bacteria</taxon>
        <taxon>Bacillati</taxon>
        <taxon>Actinomycetota</taxon>
        <taxon>Actinomycetes</taxon>
        <taxon>Mycobacteriales</taxon>
        <taxon>Nocardiaceae</taxon>
        <taxon>Nocardia</taxon>
    </lineage>
</organism>
<name>A0ABW6PWS4_9NOCA</name>
<evidence type="ECO:0000313" key="2">
    <source>
        <dbReference type="Proteomes" id="UP001601444"/>
    </source>
</evidence>
<proteinExistence type="predicted"/>
<protein>
    <recommendedName>
        <fullName evidence="3">ATP-grasp domain-containing protein</fullName>
    </recommendedName>
</protein>
<gene>
    <name evidence="1" type="ORF">ACFYTF_29055</name>
</gene>
<dbReference type="EMBL" id="JBIAMX010000028">
    <property type="protein sequence ID" value="MFF0546892.1"/>
    <property type="molecule type" value="Genomic_DNA"/>
</dbReference>